<feature type="region of interest" description="Disordered" evidence="1">
    <location>
        <begin position="18"/>
        <end position="82"/>
    </location>
</feature>
<accession>A0A2X3L205</accession>
<reference evidence="3" key="1">
    <citation type="submission" date="2018-05" db="EMBL/GenBank/DDBJ databases">
        <authorList>
            <person name="Hao L."/>
        </authorList>
    </citation>
    <scope>NUCLEOTIDE SEQUENCE [LARGE SCALE GENOMIC DNA]</scope>
</reference>
<name>A0A2X3L205_9BACT</name>
<sequence>MTELDLLPAEAGGWVAAEAAAGEEGSAGAARREWLPRERASEPPQRRRPAFPSWIWRSASGADNAPMPAHTGQSRWAMGKRG</sequence>
<evidence type="ECO:0000256" key="1">
    <source>
        <dbReference type="SAM" id="MobiDB-lite"/>
    </source>
</evidence>
<organism evidence="2 3">
    <name type="scientific">Candidatus Bipolaricaulis anaerobius</name>
    <dbReference type="NCBI Taxonomy" id="2026885"/>
    <lineage>
        <taxon>Bacteria</taxon>
        <taxon>Candidatus Bipolaricaulota</taxon>
        <taxon>Candidatus Bipolaricaulia</taxon>
        <taxon>Candidatus Bipolaricaulales</taxon>
        <taxon>Candidatus Bipolaricaulaceae</taxon>
        <taxon>Candidatus Bipolaricaulis</taxon>
    </lineage>
</organism>
<evidence type="ECO:0000313" key="3">
    <source>
        <dbReference type="Proteomes" id="UP000249818"/>
    </source>
</evidence>
<keyword evidence="3" id="KW-1185">Reference proteome</keyword>
<dbReference type="KEGG" id="bana:BARAN1_0806"/>
<feature type="compositionally biased region" description="Low complexity" evidence="1">
    <location>
        <begin position="18"/>
        <end position="29"/>
    </location>
</feature>
<protein>
    <submittedName>
        <fullName evidence="2">Uncharacterized protein</fullName>
    </submittedName>
</protein>
<proteinExistence type="predicted"/>
<dbReference type="EMBL" id="LS483254">
    <property type="protein sequence ID" value="SQD92830.1"/>
    <property type="molecule type" value="Genomic_DNA"/>
</dbReference>
<gene>
    <name evidence="2" type="ORF">BARAN1_0806</name>
</gene>
<feature type="compositionally biased region" description="Basic and acidic residues" evidence="1">
    <location>
        <begin position="30"/>
        <end position="45"/>
    </location>
</feature>
<evidence type="ECO:0000313" key="2">
    <source>
        <dbReference type="EMBL" id="SQD92830.1"/>
    </source>
</evidence>
<dbReference type="AlphaFoldDB" id="A0A2X3L205"/>
<dbReference type="Proteomes" id="UP000249818">
    <property type="component" value="Chromosome BARAN1"/>
</dbReference>